<comment type="caution">
    <text evidence="4">The sequence shown here is derived from an EMBL/GenBank/DDBJ whole genome shotgun (WGS) entry which is preliminary data.</text>
</comment>
<organism evidence="4 5">
    <name type="scientific">Herbiconiux daphne</name>
    <dbReference type="NCBI Taxonomy" id="2970914"/>
    <lineage>
        <taxon>Bacteria</taxon>
        <taxon>Bacillati</taxon>
        <taxon>Actinomycetota</taxon>
        <taxon>Actinomycetes</taxon>
        <taxon>Micrococcales</taxon>
        <taxon>Microbacteriaceae</taxon>
        <taxon>Herbiconiux</taxon>
    </lineage>
</organism>
<feature type="transmembrane region" description="Helical" evidence="2">
    <location>
        <begin position="52"/>
        <end position="76"/>
    </location>
</feature>
<keyword evidence="2" id="KW-0812">Transmembrane</keyword>
<feature type="compositionally biased region" description="Low complexity" evidence="1">
    <location>
        <begin position="131"/>
        <end position="144"/>
    </location>
</feature>
<dbReference type="RefSeq" id="WP_259541548.1">
    <property type="nucleotide sequence ID" value="NZ_JANLCJ010000010.1"/>
</dbReference>
<sequence length="282" mass="28555">MSQPYDPNRAPGGYSQPYPGQSVPPAGPPPGSPMGPPPGPPLAPGDFPGKTLGVVGLIVAIFFNVIGLILSAVALSQSKKAGYRNSPALAGVVIGAVFTGISVVIIAVALVFSLTAGLTAAVFGGLSSGSGSSSQGSDGSQGSEGSPGDGGTGSDGSQDGGSASVFDLTVGDCLNDWNDGTVYDVPLVDCASPHDWEVYDDFTVPDTSDGSYPGDDKVDVAADNGCYDAYEEFVGIPYDDSQYVYSYVMPTEESWLDGDRLITCVIGHPDGPNTGTLRGAGD</sequence>
<feature type="domain" description="Septum formation-related" evidence="3">
    <location>
        <begin position="171"/>
        <end position="266"/>
    </location>
</feature>
<feature type="transmembrane region" description="Helical" evidence="2">
    <location>
        <begin position="88"/>
        <end position="112"/>
    </location>
</feature>
<dbReference type="EMBL" id="JANLCJ010000010">
    <property type="protein sequence ID" value="MCS5736006.1"/>
    <property type="molecule type" value="Genomic_DNA"/>
</dbReference>
<reference evidence="4" key="1">
    <citation type="submission" date="2022-08" db="EMBL/GenBank/DDBJ databases">
        <authorList>
            <person name="Deng Y."/>
            <person name="Han X.-F."/>
            <person name="Zhang Y.-Q."/>
        </authorList>
    </citation>
    <scope>NUCLEOTIDE SEQUENCE</scope>
    <source>
        <strain evidence="4">CPCC 203386</strain>
    </source>
</reference>
<protein>
    <submittedName>
        <fullName evidence="4">Septum formation family protein</fullName>
    </submittedName>
</protein>
<evidence type="ECO:0000313" key="5">
    <source>
        <dbReference type="Proteomes" id="UP001165586"/>
    </source>
</evidence>
<feature type="region of interest" description="Disordered" evidence="1">
    <location>
        <begin position="1"/>
        <end position="45"/>
    </location>
</feature>
<evidence type="ECO:0000313" key="4">
    <source>
        <dbReference type="EMBL" id="MCS5736006.1"/>
    </source>
</evidence>
<feature type="region of interest" description="Disordered" evidence="1">
    <location>
        <begin position="131"/>
        <end position="158"/>
    </location>
</feature>
<evidence type="ECO:0000259" key="3">
    <source>
        <dbReference type="Pfam" id="PF13845"/>
    </source>
</evidence>
<dbReference type="InterPro" id="IPR026004">
    <property type="entry name" value="Septum_form"/>
</dbReference>
<feature type="compositionally biased region" description="Gly residues" evidence="1">
    <location>
        <begin position="145"/>
        <end position="154"/>
    </location>
</feature>
<dbReference type="Pfam" id="PF13845">
    <property type="entry name" value="Septum_form"/>
    <property type="match status" value="1"/>
</dbReference>
<evidence type="ECO:0000256" key="2">
    <source>
        <dbReference type="SAM" id="Phobius"/>
    </source>
</evidence>
<keyword evidence="2" id="KW-0472">Membrane</keyword>
<accession>A0ABT2H7S1</accession>
<gene>
    <name evidence="4" type="ORF">N1032_19885</name>
</gene>
<keyword evidence="5" id="KW-1185">Reference proteome</keyword>
<feature type="compositionally biased region" description="Pro residues" evidence="1">
    <location>
        <begin position="25"/>
        <end position="43"/>
    </location>
</feature>
<proteinExistence type="predicted"/>
<name>A0ABT2H7S1_9MICO</name>
<dbReference type="Proteomes" id="UP001165586">
    <property type="component" value="Unassembled WGS sequence"/>
</dbReference>
<keyword evidence="2" id="KW-1133">Transmembrane helix</keyword>
<evidence type="ECO:0000256" key="1">
    <source>
        <dbReference type="SAM" id="MobiDB-lite"/>
    </source>
</evidence>